<dbReference type="GO" id="GO:0003729">
    <property type="term" value="F:mRNA binding"/>
    <property type="evidence" value="ECO:0007669"/>
    <property type="project" value="TreeGrafter"/>
</dbReference>
<protein>
    <submittedName>
        <fullName evidence="3">Nucleotidyltransferase</fullName>
    </submittedName>
</protein>
<sequence length="555" mass="62750">MKPHRVRQICRSHNRFAPSIALWQHFVLPCHPLRQQRLLSTASEAASLPEDGSANLSPLQTPSTIEPLADPTASPATTSAEQRQGPKTKQDGPTAGTTESNKEHTPLIIRRLRGSTPPGKVFSPAAASIRKELDAKVHKITQTISEQMKKARLAFDGQEDYEGVPVNAMASSAPTLQSTLPWVVPLTPELQRDSHTRLSLEITKFHEYAKPSRTEALARRQIVEQVREHAREVLPDYVLEVFGSERTGLALATSDIDLRLKKREDLAEPESDLPPSPLFRRHFLDDLYKLHRNQFRDNPAYLMPMLRHARYPLITMQDRASSIDIQIVLSNDTSLARDAIHRYMQEYPYLRPTYTLVRTIFESRGLADVFRGGFGSYSIFMMLVAALRHKPPKKPNAAGALYSFLQFWSTFDTTTSGVSIEPPELFDKVANPVMPDKTKQQIIEGSIKPLPPYMLCLRDPADETNDLGRKGICIKHVIVTLRHLLTKLNTDLKKNTRHSLILPMVGDIYALNIERRKKLDNHGHKVLNDMQQSFAETARRIREEEQAERLPGEAS</sequence>
<accession>A0A6A5UEJ7</accession>
<reference evidence="3" key="1">
    <citation type="journal article" date="2020" name="Stud. Mycol.">
        <title>101 Dothideomycetes genomes: a test case for predicting lifestyles and emergence of pathogens.</title>
        <authorList>
            <person name="Haridas S."/>
            <person name="Albert R."/>
            <person name="Binder M."/>
            <person name="Bloem J."/>
            <person name="Labutti K."/>
            <person name="Salamov A."/>
            <person name="Andreopoulos B."/>
            <person name="Baker S."/>
            <person name="Barry K."/>
            <person name="Bills G."/>
            <person name="Bluhm B."/>
            <person name="Cannon C."/>
            <person name="Castanera R."/>
            <person name="Culley D."/>
            <person name="Daum C."/>
            <person name="Ezra D."/>
            <person name="Gonzalez J."/>
            <person name="Henrissat B."/>
            <person name="Kuo A."/>
            <person name="Liang C."/>
            <person name="Lipzen A."/>
            <person name="Lutzoni F."/>
            <person name="Magnuson J."/>
            <person name="Mondo S."/>
            <person name="Nolan M."/>
            <person name="Ohm R."/>
            <person name="Pangilinan J."/>
            <person name="Park H.-J."/>
            <person name="Ramirez L."/>
            <person name="Alfaro M."/>
            <person name="Sun H."/>
            <person name="Tritt A."/>
            <person name="Yoshinaga Y."/>
            <person name="Zwiers L.-H."/>
            <person name="Turgeon B."/>
            <person name="Goodwin S."/>
            <person name="Spatafora J."/>
            <person name="Crous P."/>
            <person name="Grigoriev I."/>
        </authorList>
    </citation>
    <scope>NUCLEOTIDE SEQUENCE</scope>
    <source>
        <strain evidence="3">CBS 675.92</strain>
    </source>
</reference>
<dbReference type="EMBL" id="ML976977">
    <property type="protein sequence ID" value="KAF1963335.1"/>
    <property type="molecule type" value="Genomic_DNA"/>
</dbReference>
<dbReference type="PANTHER" id="PTHR23092:SF15">
    <property type="entry name" value="INACTIVE NON-CANONICAL POLY(A) RNA POLYMERASE PROTEIN TRF4-2-RELATED"/>
    <property type="match status" value="1"/>
</dbReference>
<dbReference type="GO" id="GO:0031499">
    <property type="term" value="C:TRAMP complex"/>
    <property type="evidence" value="ECO:0007669"/>
    <property type="project" value="TreeGrafter"/>
</dbReference>
<evidence type="ECO:0000313" key="4">
    <source>
        <dbReference type="Proteomes" id="UP000800035"/>
    </source>
</evidence>
<dbReference type="PANTHER" id="PTHR23092">
    <property type="entry name" value="POLY(A) RNA POLYMERASE"/>
    <property type="match status" value="1"/>
</dbReference>
<dbReference type="InterPro" id="IPR045862">
    <property type="entry name" value="Trf4-like"/>
</dbReference>
<proteinExistence type="predicted"/>
<dbReference type="GO" id="GO:0005730">
    <property type="term" value="C:nucleolus"/>
    <property type="evidence" value="ECO:0007669"/>
    <property type="project" value="TreeGrafter"/>
</dbReference>
<feature type="region of interest" description="Disordered" evidence="1">
    <location>
        <begin position="46"/>
        <end position="120"/>
    </location>
</feature>
<dbReference type="GO" id="GO:0031123">
    <property type="term" value="P:RNA 3'-end processing"/>
    <property type="evidence" value="ECO:0007669"/>
    <property type="project" value="TreeGrafter"/>
</dbReference>
<evidence type="ECO:0000256" key="1">
    <source>
        <dbReference type="SAM" id="MobiDB-lite"/>
    </source>
</evidence>
<dbReference type="Gene3D" id="3.30.460.10">
    <property type="entry name" value="Beta Polymerase, domain 2"/>
    <property type="match status" value="1"/>
</dbReference>
<feature type="compositionally biased region" description="Polar residues" evidence="1">
    <location>
        <begin position="54"/>
        <end position="64"/>
    </location>
</feature>
<dbReference type="Gene3D" id="1.10.1410.10">
    <property type="match status" value="1"/>
</dbReference>
<organism evidence="3 4">
    <name type="scientific">Byssothecium circinans</name>
    <dbReference type="NCBI Taxonomy" id="147558"/>
    <lineage>
        <taxon>Eukaryota</taxon>
        <taxon>Fungi</taxon>
        <taxon>Dikarya</taxon>
        <taxon>Ascomycota</taxon>
        <taxon>Pezizomycotina</taxon>
        <taxon>Dothideomycetes</taxon>
        <taxon>Pleosporomycetidae</taxon>
        <taxon>Pleosporales</taxon>
        <taxon>Massarineae</taxon>
        <taxon>Massarinaceae</taxon>
        <taxon>Byssothecium</taxon>
    </lineage>
</organism>
<dbReference type="InterPro" id="IPR043519">
    <property type="entry name" value="NT_sf"/>
</dbReference>
<keyword evidence="3" id="KW-0808">Transferase</keyword>
<feature type="compositionally biased region" description="Low complexity" evidence="1">
    <location>
        <begin position="71"/>
        <end position="80"/>
    </location>
</feature>
<feature type="domain" description="Poly(A) RNA polymerase mitochondrial-like central palm" evidence="2">
    <location>
        <begin position="198"/>
        <end position="335"/>
    </location>
</feature>
<dbReference type="CDD" id="cd05402">
    <property type="entry name" value="NT_PAP_TUTase"/>
    <property type="match status" value="1"/>
</dbReference>
<evidence type="ECO:0000313" key="3">
    <source>
        <dbReference type="EMBL" id="KAF1963335.1"/>
    </source>
</evidence>
<dbReference type="AlphaFoldDB" id="A0A6A5UEJ7"/>
<dbReference type="Pfam" id="PF22600">
    <property type="entry name" value="MTPAP-like_central"/>
    <property type="match status" value="1"/>
</dbReference>
<dbReference type="OrthoDB" id="273917at2759"/>
<dbReference type="InterPro" id="IPR054708">
    <property type="entry name" value="MTPAP-like_central"/>
</dbReference>
<name>A0A6A5UEJ7_9PLEO</name>
<dbReference type="SUPFAM" id="SSF81631">
    <property type="entry name" value="PAP/OAS1 substrate-binding domain"/>
    <property type="match status" value="1"/>
</dbReference>
<dbReference type="Proteomes" id="UP000800035">
    <property type="component" value="Unassembled WGS sequence"/>
</dbReference>
<dbReference type="GO" id="GO:0043634">
    <property type="term" value="P:polyadenylation-dependent ncRNA catabolic process"/>
    <property type="evidence" value="ECO:0007669"/>
    <property type="project" value="TreeGrafter"/>
</dbReference>
<keyword evidence="4" id="KW-1185">Reference proteome</keyword>
<dbReference type="SUPFAM" id="SSF81301">
    <property type="entry name" value="Nucleotidyltransferase"/>
    <property type="match status" value="1"/>
</dbReference>
<evidence type="ECO:0000259" key="2">
    <source>
        <dbReference type="Pfam" id="PF22600"/>
    </source>
</evidence>
<dbReference type="GO" id="GO:1990817">
    <property type="term" value="F:poly(A) RNA polymerase activity"/>
    <property type="evidence" value="ECO:0007669"/>
    <property type="project" value="InterPro"/>
</dbReference>
<gene>
    <name evidence="3" type="ORF">CC80DRAFT_459950</name>
</gene>
<dbReference type="GO" id="GO:0010605">
    <property type="term" value="P:negative regulation of macromolecule metabolic process"/>
    <property type="evidence" value="ECO:0007669"/>
    <property type="project" value="UniProtKB-ARBA"/>
</dbReference>